<dbReference type="Pfam" id="PF01769">
    <property type="entry name" value="MgtE"/>
    <property type="match status" value="1"/>
</dbReference>
<keyword evidence="7 9" id="KW-0472">Membrane</keyword>
<evidence type="ECO:0000256" key="4">
    <source>
        <dbReference type="ARBA" id="ARBA00022692"/>
    </source>
</evidence>
<evidence type="ECO:0000313" key="12">
    <source>
        <dbReference type="Proteomes" id="UP000655759"/>
    </source>
</evidence>
<keyword evidence="5" id="KW-0460">Magnesium</keyword>
<evidence type="ECO:0000256" key="6">
    <source>
        <dbReference type="ARBA" id="ARBA00022989"/>
    </source>
</evidence>
<reference evidence="11" key="1">
    <citation type="submission" date="2021-02" db="EMBL/GenBank/DDBJ databases">
        <authorList>
            <person name="Han P."/>
        </authorList>
    </citation>
    <scope>NUCLEOTIDE SEQUENCE</scope>
    <source>
        <strain evidence="11">Candidatus Nitrosotenuis uzonensis 5A</strain>
    </source>
</reference>
<evidence type="ECO:0000313" key="11">
    <source>
        <dbReference type="EMBL" id="CAE6501494.1"/>
    </source>
</evidence>
<dbReference type="RefSeq" id="WP_205100522.1">
    <property type="nucleotide sequence ID" value="NZ_CAJNAQ010000005.1"/>
</dbReference>
<sequence>MTKSKFENQEKSNHEHLVDTKMTRKYLAFSPSETVERIEDVLDFKAREFETIGYVYAIDENGILVGVASLKQILQSKHGTQLKEIMNTNVISLKQHEHQERAVYVALKHGLKVIPVVDSEHRLLGVVTQKSILSIFHHEFRKNLFRTSGIKHVKEIESMDTPVFSLVKVRFPSLFIGMIGGLIAASIVTNFEHVLTSYIALASFIPVIVYLTDAIGTQSQTLVVRLLAMEPGFPISKYVLREIKIGIILGFIFAAMLFVAEIVGWQQIKLGIVVGMAVFFSMIFQAFFSTYLSIVLSRMKKDPAIASGPIATIISDVTTIAMYFAIAMMILQIF</sequence>
<dbReference type="Proteomes" id="UP000655759">
    <property type="component" value="Unassembled WGS sequence"/>
</dbReference>
<feature type="transmembrane region" description="Helical" evidence="9">
    <location>
        <begin position="271"/>
        <end position="296"/>
    </location>
</feature>
<dbReference type="GO" id="GO:0016020">
    <property type="term" value="C:membrane"/>
    <property type="evidence" value="ECO:0007669"/>
    <property type="project" value="UniProtKB-SubCell"/>
</dbReference>
<dbReference type="PROSITE" id="PS51371">
    <property type="entry name" value="CBS"/>
    <property type="match status" value="2"/>
</dbReference>
<evidence type="ECO:0000259" key="10">
    <source>
        <dbReference type="PROSITE" id="PS51371"/>
    </source>
</evidence>
<dbReference type="InterPro" id="IPR036739">
    <property type="entry name" value="SLC41_membr_dom_sf"/>
</dbReference>
<dbReference type="GO" id="GO:0008324">
    <property type="term" value="F:monoatomic cation transmembrane transporter activity"/>
    <property type="evidence" value="ECO:0007669"/>
    <property type="project" value="InterPro"/>
</dbReference>
<evidence type="ECO:0000256" key="9">
    <source>
        <dbReference type="SAM" id="Phobius"/>
    </source>
</evidence>
<comment type="caution">
    <text evidence="11">The sequence shown here is derived from an EMBL/GenBank/DDBJ whole genome shotgun (WGS) entry which is preliminary data.</text>
</comment>
<dbReference type="Pfam" id="PF00571">
    <property type="entry name" value="CBS"/>
    <property type="match status" value="2"/>
</dbReference>
<keyword evidence="6 9" id="KW-1133">Transmembrane helix</keyword>
<evidence type="ECO:0000256" key="3">
    <source>
        <dbReference type="ARBA" id="ARBA00022448"/>
    </source>
</evidence>
<accession>A0A812F9H9</accession>
<keyword evidence="8" id="KW-0129">CBS domain</keyword>
<dbReference type="SUPFAM" id="SSF54631">
    <property type="entry name" value="CBS-domain pair"/>
    <property type="match status" value="1"/>
</dbReference>
<dbReference type="Gene3D" id="1.10.357.20">
    <property type="entry name" value="SLC41 divalent cation transporters, integral membrane domain"/>
    <property type="match status" value="1"/>
</dbReference>
<feature type="domain" description="CBS" evidence="10">
    <location>
        <begin position="86"/>
        <end position="143"/>
    </location>
</feature>
<dbReference type="EMBL" id="CAJNAQ010000005">
    <property type="protein sequence ID" value="CAE6501494.1"/>
    <property type="molecule type" value="Genomic_DNA"/>
</dbReference>
<evidence type="ECO:0000256" key="7">
    <source>
        <dbReference type="ARBA" id="ARBA00023136"/>
    </source>
</evidence>
<organism evidence="11 12">
    <name type="scientific">Candidatus Nitrosotenuis uzonensis</name>
    <dbReference type="NCBI Taxonomy" id="1407055"/>
    <lineage>
        <taxon>Archaea</taxon>
        <taxon>Nitrososphaerota</taxon>
        <taxon>Candidatus Nitrosotenuis</taxon>
    </lineage>
</organism>
<dbReference type="CDD" id="cd04606">
    <property type="entry name" value="CBS_pair_Mg_transporter"/>
    <property type="match status" value="1"/>
</dbReference>
<evidence type="ECO:0000256" key="1">
    <source>
        <dbReference type="ARBA" id="ARBA00004141"/>
    </source>
</evidence>
<dbReference type="InterPro" id="IPR000644">
    <property type="entry name" value="CBS_dom"/>
</dbReference>
<feature type="transmembrane region" description="Helical" evidence="9">
    <location>
        <begin position="245"/>
        <end position="265"/>
    </location>
</feature>
<feature type="transmembrane region" description="Helical" evidence="9">
    <location>
        <begin position="169"/>
        <end position="188"/>
    </location>
</feature>
<dbReference type="PANTHER" id="PTHR41394:SF5">
    <property type="entry name" value="SLC41A_MGTE INTEGRAL MEMBRANE DOMAIN-CONTAINING PROTEIN"/>
    <property type="match status" value="1"/>
</dbReference>
<evidence type="ECO:0000256" key="5">
    <source>
        <dbReference type="ARBA" id="ARBA00022842"/>
    </source>
</evidence>
<proteinExistence type="inferred from homology"/>
<comment type="subcellular location">
    <subcellularLocation>
        <location evidence="1">Membrane</location>
        <topology evidence="1">Multi-pass membrane protein</topology>
    </subcellularLocation>
</comment>
<evidence type="ECO:0000256" key="2">
    <source>
        <dbReference type="ARBA" id="ARBA00009749"/>
    </source>
</evidence>
<protein>
    <submittedName>
        <fullName evidence="11">Putative Predicted inorganic ion transporter</fullName>
    </submittedName>
</protein>
<gene>
    <name evidence="11" type="ORF">NUZ5A_51165</name>
</gene>
<comment type="similarity">
    <text evidence="2">Belongs to the SLC41A transporter family.</text>
</comment>
<feature type="domain" description="CBS" evidence="10">
    <location>
        <begin position="22"/>
        <end position="84"/>
    </location>
</feature>
<dbReference type="SUPFAM" id="SSF161093">
    <property type="entry name" value="MgtE membrane domain-like"/>
    <property type="match status" value="1"/>
</dbReference>
<keyword evidence="4 9" id="KW-0812">Transmembrane</keyword>
<dbReference type="InterPro" id="IPR046342">
    <property type="entry name" value="CBS_dom_sf"/>
</dbReference>
<dbReference type="AlphaFoldDB" id="A0A812F9H9"/>
<dbReference type="SMART" id="SM00116">
    <property type="entry name" value="CBS"/>
    <property type="match status" value="2"/>
</dbReference>
<dbReference type="InterPro" id="IPR006667">
    <property type="entry name" value="SLC41_membr_dom"/>
</dbReference>
<feature type="transmembrane region" description="Helical" evidence="9">
    <location>
        <begin position="308"/>
        <end position="331"/>
    </location>
</feature>
<keyword evidence="3" id="KW-0813">Transport</keyword>
<evidence type="ECO:0000256" key="8">
    <source>
        <dbReference type="PROSITE-ProRule" id="PRU00703"/>
    </source>
</evidence>
<dbReference type="PANTHER" id="PTHR41394">
    <property type="entry name" value="MAGNESIUM TRANSPORTER MGTE"/>
    <property type="match status" value="1"/>
</dbReference>
<dbReference type="Gene3D" id="3.10.580.10">
    <property type="entry name" value="CBS-domain"/>
    <property type="match status" value="1"/>
</dbReference>
<feature type="transmembrane region" description="Helical" evidence="9">
    <location>
        <begin position="194"/>
        <end position="212"/>
    </location>
</feature>
<name>A0A812F9H9_9ARCH</name>